<evidence type="ECO:0000313" key="3">
    <source>
        <dbReference type="Proteomes" id="UP000265631"/>
    </source>
</evidence>
<feature type="domain" description="Methyltransferase" evidence="1">
    <location>
        <begin position="58"/>
        <end position="155"/>
    </location>
</feature>
<dbReference type="AlphaFoldDB" id="A0A395M4R1"/>
<dbReference type="Proteomes" id="UP000265631">
    <property type="component" value="Unassembled WGS sequence"/>
</dbReference>
<organism evidence="2 3">
    <name type="scientific">Fusarium flagelliforme</name>
    <dbReference type="NCBI Taxonomy" id="2675880"/>
    <lineage>
        <taxon>Eukaryota</taxon>
        <taxon>Fungi</taxon>
        <taxon>Dikarya</taxon>
        <taxon>Ascomycota</taxon>
        <taxon>Pezizomycotina</taxon>
        <taxon>Sordariomycetes</taxon>
        <taxon>Hypocreomycetidae</taxon>
        <taxon>Hypocreales</taxon>
        <taxon>Nectriaceae</taxon>
        <taxon>Fusarium</taxon>
        <taxon>Fusarium incarnatum-equiseti species complex</taxon>
    </lineage>
</organism>
<dbReference type="InterPro" id="IPR029063">
    <property type="entry name" value="SAM-dependent_MTases_sf"/>
</dbReference>
<accession>A0A395M4R1</accession>
<protein>
    <recommendedName>
        <fullName evidence="1">Methyltransferase domain-containing protein</fullName>
    </recommendedName>
</protein>
<dbReference type="SUPFAM" id="SSF53335">
    <property type="entry name" value="S-adenosyl-L-methionine-dependent methyltransferases"/>
    <property type="match status" value="1"/>
</dbReference>
<dbReference type="STRING" id="2594813.A0A395M4R1"/>
<keyword evidence="3" id="KW-1185">Reference proteome</keyword>
<evidence type="ECO:0000259" key="1">
    <source>
        <dbReference type="Pfam" id="PF13649"/>
    </source>
</evidence>
<evidence type="ECO:0000313" key="2">
    <source>
        <dbReference type="EMBL" id="RFN41941.1"/>
    </source>
</evidence>
<dbReference type="EMBL" id="PXXK01000786">
    <property type="protein sequence ID" value="RFN41941.1"/>
    <property type="molecule type" value="Genomic_DNA"/>
</dbReference>
<reference evidence="2 3" key="1">
    <citation type="journal article" date="2018" name="PLoS Pathog.">
        <title>Evolution of structural diversity of trichothecenes, a family of toxins produced by plant pathogenic and entomopathogenic fungi.</title>
        <authorList>
            <person name="Proctor R.H."/>
            <person name="McCormick S.P."/>
            <person name="Kim H.S."/>
            <person name="Cardoza R.E."/>
            <person name="Stanley A.M."/>
            <person name="Lindo L."/>
            <person name="Kelly A."/>
            <person name="Brown D.W."/>
            <person name="Lee T."/>
            <person name="Vaughan M.M."/>
            <person name="Alexander N.J."/>
            <person name="Busman M."/>
            <person name="Gutierrez S."/>
        </authorList>
    </citation>
    <scope>NUCLEOTIDE SEQUENCE [LARGE SCALE GENOMIC DNA]</scope>
    <source>
        <strain evidence="2 3">NRRL 13405</strain>
    </source>
</reference>
<sequence length="226" mass="25489">METSDELKERVRASYNVIAPKYNDWTERHHELRLRYLDKLLDNCPQLISSVDCSKKSVLELGCGSGSPFLNTLLARAPLVQAYANELSDVQLDLARGNLAEYGNRVKFCPGDMMGLEFPPGSLTAVVALYSIIHLPQDEQREVIKRIGDWLVPGGTFLATFTAEEAPSIVDEKWHDDEGWMFWSSLGQDKLIKTLTDDAGLAIEKVVLEGDQEEEFLWVFARKPNE</sequence>
<proteinExistence type="predicted"/>
<name>A0A395M4R1_9HYPO</name>
<comment type="caution">
    <text evidence="2">The sequence shown here is derived from an EMBL/GenBank/DDBJ whole genome shotgun (WGS) entry which is preliminary data.</text>
</comment>
<dbReference type="CDD" id="cd02440">
    <property type="entry name" value="AdoMet_MTases"/>
    <property type="match status" value="1"/>
</dbReference>
<dbReference type="Gene3D" id="3.40.50.150">
    <property type="entry name" value="Vaccinia Virus protein VP39"/>
    <property type="match status" value="1"/>
</dbReference>
<dbReference type="Pfam" id="PF13649">
    <property type="entry name" value="Methyltransf_25"/>
    <property type="match status" value="1"/>
</dbReference>
<gene>
    <name evidence="2" type="ORF">FIE12Z_12903</name>
</gene>
<dbReference type="InterPro" id="IPR041698">
    <property type="entry name" value="Methyltransf_25"/>
</dbReference>